<keyword evidence="2" id="KW-0812">Transmembrane</keyword>
<dbReference type="AlphaFoldDB" id="A0A2V5IB28"/>
<evidence type="ECO:0000256" key="1">
    <source>
        <dbReference type="SAM" id="MobiDB-lite"/>
    </source>
</evidence>
<keyword evidence="2" id="KW-0472">Membrane</keyword>
<protein>
    <submittedName>
        <fullName evidence="3">Uncharacterized protein</fullName>
    </submittedName>
</protein>
<evidence type="ECO:0000313" key="4">
    <source>
        <dbReference type="Proteomes" id="UP000248817"/>
    </source>
</evidence>
<proteinExistence type="predicted"/>
<evidence type="ECO:0000313" key="3">
    <source>
        <dbReference type="EMBL" id="PYI31263.1"/>
    </source>
</evidence>
<feature type="transmembrane region" description="Helical" evidence="2">
    <location>
        <begin position="57"/>
        <end position="76"/>
    </location>
</feature>
<evidence type="ECO:0000256" key="2">
    <source>
        <dbReference type="SAM" id="Phobius"/>
    </source>
</evidence>
<organism evidence="3 4">
    <name type="scientific">Aspergillus indologenus CBS 114.80</name>
    <dbReference type="NCBI Taxonomy" id="1450541"/>
    <lineage>
        <taxon>Eukaryota</taxon>
        <taxon>Fungi</taxon>
        <taxon>Dikarya</taxon>
        <taxon>Ascomycota</taxon>
        <taxon>Pezizomycotina</taxon>
        <taxon>Eurotiomycetes</taxon>
        <taxon>Eurotiomycetidae</taxon>
        <taxon>Eurotiales</taxon>
        <taxon>Aspergillaceae</taxon>
        <taxon>Aspergillus</taxon>
        <taxon>Aspergillus subgen. Circumdati</taxon>
    </lineage>
</organism>
<dbReference type="Proteomes" id="UP000248817">
    <property type="component" value="Unassembled WGS sequence"/>
</dbReference>
<gene>
    <name evidence="3" type="ORF">BP00DRAFT_179264</name>
</gene>
<feature type="region of interest" description="Disordered" evidence="1">
    <location>
        <begin position="1"/>
        <end position="38"/>
    </location>
</feature>
<accession>A0A2V5IB28</accession>
<name>A0A2V5IB28_9EURO</name>
<dbReference type="EMBL" id="KZ825505">
    <property type="protein sequence ID" value="PYI31263.1"/>
    <property type="molecule type" value="Genomic_DNA"/>
</dbReference>
<reference evidence="3 4" key="1">
    <citation type="submission" date="2018-02" db="EMBL/GenBank/DDBJ databases">
        <title>The genomes of Aspergillus section Nigri reveals drivers in fungal speciation.</title>
        <authorList>
            <consortium name="DOE Joint Genome Institute"/>
            <person name="Vesth T.C."/>
            <person name="Nybo J."/>
            <person name="Theobald S."/>
            <person name="Brandl J."/>
            <person name="Frisvad J.C."/>
            <person name="Nielsen K.F."/>
            <person name="Lyhne E.K."/>
            <person name="Kogle M.E."/>
            <person name="Kuo A."/>
            <person name="Riley R."/>
            <person name="Clum A."/>
            <person name="Nolan M."/>
            <person name="Lipzen A."/>
            <person name="Salamov A."/>
            <person name="Henrissat B."/>
            <person name="Wiebenga A."/>
            <person name="De vries R.P."/>
            <person name="Grigoriev I.V."/>
            <person name="Mortensen U.H."/>
            <person name="Andersen M.R."/>
            <person name="Baker S.E."/>
        </authorList>
    </citation>
    <scope>NUCLEOTIDE SEQUENCE [LARGE SCALE GENOMIC DNA]</scope>
    <source>
        <strain evidence="3 4">CBS 114.80</strain>
    </source>
</reference>
<feature type="transmembrane region" description="Helical" evidence="2">
    <location>
        <begin position="107"/>
        <end position="125"/>
    </location>
</feature>
<sequence>MRFTQSPSPSPKGGGGGVEGGSLEASPGTTFTPALHPRIRPSGRELSLAKLRVVQEVRLRLGLLLFVVALALPACLPAEIARVPRTFEFVWGPEPTKMPPHQSLDRLTYCRSVFFFFFFCLSSLWSCG</sequence>
<keyword evidence="2" id="KW-1133">Transmembrane helix</keyword>
<keyword evidence="4" id="KW-1185">Reference proteome</keyword>